<dbReference type="Proteomes" id="UP001500556">
    <property type="component" value="Unassembled WGS sequence"/>
</dbReference>
<proteinExistence type="predicted"/>
<feature type="chain" id="PRO_5047167354" description="Cyclophilin-like domain-containing protein" evidence="1">
    <location>
        <begin position="21"/>
        <end position="146"/>
    </location>
</feature>
<evidence type="ECO:0000313" key="3">
    <source>
        <dbReference type="Proteomes" id="UP001500556"/>
    </source>
</evidence>
<accession>A0ABP8YLI4</accession>
<feature type="signal peptide" evidence="1">
    <location>
        <begin position="1"/>
        <end position="20"/>
    </location>
</feature>
<reference evidence="3" key="1">
    <citation type="journal article" date="2019" name="Int. J. Syst. Evol. Microbiol.">
        <title>The Global Catalogue of Microorganisms (GCM) 10K type strain sequencing project: providing services to taxonomists for standard genome sequencing and annotation.</title>
        <authorList>
            <consortium name="The Broad Institute Genomics Platform"/>
            <consortium name="The Broad Institute Genome Sequencing Center for Infectious Disease"/>
            <person name="Wu L."/>
            <person name="Ma J."/>
        </authorList>
    </citation>
    <scope>NUCLEOTIDE SEQUENCE [LARGE SCALE GENOMIC DNA]</scope>
    <source>
        <strain evidence="3">JCM 18961</strain>
    </source>
</reference>
<name>A0ABP8YLI4_9MICO</name>
<evidence type="ECO:0008006" key="4">
    <source>
        <dbReference type="Google" id="ProtNLM"/>
    </source>
</evidence>
<dbReference type="EMBL" id="BAABLO010000013">
    <property type="protein sequence ID" value="GAA4733537.1"/>
    <property type="molecule type" value="Genomic_DNA"/>
</dbReference>
<protein>
    <recommendedName>
        <fullName evidence="4">Cyclophilin-like domain-containing protein</fullName>
    </recommendedName>
</protein>
<comment type="caution">
    <text evidence="2">The sequence shown here is derived from an EMBL/GenBank/DDBJ whole genome shotgun (WGS) entry which is preliminary data.</text>
</comment>
<sequence length="146" mass="14839">MSTSNRRTAAAGLLMTAVLAGCTATEAAVNDVPAAVVEDIENSDVKKVTFSREAAEALGVATAAVTRNGANGQLTMPYDAVIYYLDGTTWAYAATGEREYTRVPVTVASISGANATLSAGPTAGTQVVVVGAPEVLGAELEIDGEQ</sequence>
<keyword evidence="1" id="KW-0732">Signal</keyword>
<evidence type="ECO:0000256" key="1">
    <source>
        <dbReference type="SAM" id="SignalP"/>
    </source>
</evidence>
<keyword evidence="3" id="KW-1185">Reference proteome</keyword>
<dbReference type="PROSITE" id="PS51257">
    <property type="entry name" value="PROKAR_LIPOPROTEIN"/>
    <property type="match status" value="1"/>
</dbReference>
<dbReference type="RefSeq" id="WP_345505271.1">
    <property type="nucleotide sequence ID" value="NZ_BAABLO010000013.1"/>
</dbReference>
<gene>
    <name evidence="2" type="ORF">GCM10025782_36250</name>
</gene>
<evidence type="ECO:0000313" key="2">
    <source>
        <dbReference type="EMBL" id="GAA4733537.1"/>
    </source>
</evidence>
<dbReference type="Gene3D" id="2.40.420.20">
    <property type="match status" value="1"/>
</dbReference>
<organism evidence="2 3">
    <name type="scientific">Pedococcus ginsenosidimutans</name>
    <dbReference type="NCBI Taxonomy" id="490570"/>
    <lineage>
        <taxon>Bacteria</taxon>
        <taxon>Bacillati</taxon>
        <taxon>Actinomycetota</taxon>
        <taxon>Actinomycetes</taxon>
        <taxon>Micrococcales</taxon>
        <taxon>Intrasporangiaceae</taxon>
        <taxon>Pedococcus</taxon>
    </lineage>
</organism>